<name>A0AA36MYQ1_9DINO</name>
<dbReference type="InterPro" id="IPR011990">
    <property type="entry name" value="TPR-like_helical_dom_sf"/>
</dbReference>
<evidence type="ECO:0000256" key="2">
    <source>
        <dbReference type="PROSITE-ProRule" id="PRU00708"/>
    </source>
</evidence>
<accession>A0AA36MYQ1</accession>
<dbReference type="PANTHER" id="PTHR47447">
    <property type="entry name" value="OS03G0856100 PROTEIN"/>
    <property type="match status" value="1"/>
</dbReference>
<proteinExistence type="predicted"/>
<dbReference type="InterPro" id="IPR002885">
    <property type="entry name" value="PPR_rpt"/>
</dbReference>
<keyword evidence="4" id="KW-1185">Reference proteome</keyword>
<keyword evidence="1" id="KW-0677">Repeat</keyword>
<evidence type="ECO:0000313" key="3">
    <source>
        <dbReference type="EMBL" id="CAJ1384601.1"/>
    </source>
</evidence>
<gene>
    <name evidence="3" type="ORF">EVOR1521_LOCUS11434</name>
</gene>
<dbReference type="AlphaFoldDB" id="A0AA36MYQ1"/>
<dbReference type="Proteomes" id="UP001178507">
    <property type="component" value="Unassembled WGS sequence"/>
</dbReference>
<dbReference type="PROSITE" id="PS51375">
    <property type="entry name" value="PPR"/>
    <property type="match status" value="1"/>
</dbReference>
<sequence>MYPTLLHSHAAAGCLVSLVMRRVGLLWRSRKLPRGLASGRGQVGAFLSPGSACAAIDSLGRSHDWQGALEFLTMPALLGLQAGHEYVPCFNAAASACERSSQWELSLLVLGSVTATTVTRNITIAAWARGSHWMRSLASLRATPEKDIVSFNVSLRALERSSKWQHSLALFQEMTENDSPGWDARSVGAVIAACAKGGDWQRGLQLLQLCPGDLHCHTALLSAFRRSGAWQQGLQHLRRLRHLQLSLDPVAFDTALSLCEAEGAWQHAWDLLDDMRQQSLQPSVAGLCSAAKALRGRRDVLGEIEGRVFALLEADSQTTAWGVHLVRALDALHEAGRLSDSVSAAFQPVLDRTVAALRQAAQGNASGHRGHAIQSLGLHGLGPFTERALKELGLAGREGPEAEMEWVPTARAAVASALSVPSRASARNLLSWFAYAVDPKMPGLEGPEVDECESKSRSSLLWSRGEIVAHGLSQPVWPHALQPIFSRHDRSQHSERRALLTVLRRLHCGGAGKHATGSVRLFTCHTPCISCLFVFVQFQAMFPQIRLSVAFDSWTETKASLGSAQQKCIRGQGQPN</sequence>
<dbReference type="Pfam" id="PF14424">
    <property type="entry name" value="Toxin-deaminase"/>
    <property type="match status" value="1"/>
</dbReference>
<comment type="caution">
    <text evidence="3">The sequence shown here is derived from an EMBL/GenBank/DDBJ whole genome shotgun (WGS) entry which is preliminary data.</text>
</comment>
<dbReference type="PANTHER" id="PTHR47447:SF17">
    <property type="entry name" value="OS12G0638900 PROTEIN"/>
    <property type="match status" value="1"/>
</dbReference>
<protein>
    <recommendedName>
        <fullName evidence="5">Pentatricopeptide repeat-containing protein, chloroplastic</fullName>
    </recommendedName>
</protein>
<evidence type="ECO:0000313" key="4">
    <source>
        <dbReference type="Proteomes" id="UP001178507"/>
    </source>
</evidence>
<feature type="repeat" description="PPR" evidence="2">
    <location>
        <begin position="248"/>
        <end position="282"/>
    </location>
</feature>
<dbReference type="EMBL" id="CAUJNA010001128">
    <property type="protein sequence ID" value="CAJ1384601.1"/>
    <property type="molecule type" value="Genomic_DNA"/>
</dbReference>
<organism evidence="3 4">
    <name type="scientific">Effrenium voratum</name>
    <dbReference type="NCBI Taxonomy" id="2562239"/>
    <lineage>
        <taxon>Eukaryota</taxon>
        <taxon>Sar</taxon>
        <taxon>Alveolata</taxon>
        <taxon>Dinophyceae</taxon>
        <taxon>Suessiales</taxon>
        <taxon>Symbiodiniaceae</taxon>
        <taxon>Effrenium</taxon>
    </lineage>
</organism>
<dbReference type="InterPro" id="IPR032721">
    <property type="entry name" value="Toxin-deaminase"/>
</dbReference>
<evidence type="ECO:0008006" key="5">
    <source>
        <dbReference type="Google" id="ProtNLM"/>
    </source>
</evidence>
<reference evidence="3" key="1">
    <citation type="submission" date="2023-08" db="EMBL/GenBank/DDBJ databases">
        <authorList>
            <person name="Chen Y."/>
            <person name="Shah S."/>
            <person name="Dougan E. K."/>
            <person name="Thang M."/>
            <person name="Chan C."/>
        </authorList>
    </citation>
    <scope>NUCLEOTIDE SEQUENCE</scope>
</reference>
<evidence type="ECO:0000256" key="1">
    <source>
        <dbReference type="ARBA" id="ARBA00022737"/>
    </source>
</evidence>
<dbReference type="Gene3D" id="1.25.40.10">
    <property type="entry name" value="Tetratricopeptide repeat domain"/>
    <property type="match status" value="2"/>
</dbReference>